<sequence>MNAFLIALLPVILIVALGQLLSTRRWIQPEAFRAIDRLSFLVLLPALIVRALANAEFDTAPWQMVATLVAAQCAMGVVGLAAYGWPGIDRPAIGTIIQSNVRWNTIIALSLGAALFGDEGVALVGLAAAVMIPAANVISVYALTAHADRPPGVKPRPFLAMTRNPLVIACVIGIGLAAAHIEIPAAIDETLRILANAAIATGLLSAGAGVDLKALTRAGLRTFTWSFIRLFGMPALVLAIGLPLGLSGLPLAIALLCAATSTAPNSYVLARELGGDTTLAANLIAVQTVLASLTLPLTWALILWLGAV</sequence>
<protein>
    <submittedName>
        <fullName evidence="9">Auxin efflux carrier family protein</fullName>
    </submittedName>
</protein>
<dbReference type="AlphaFoldDB" id="A0A062VJU4"/>
<evidence type="ECO:0000256" key="8">
    <source>
        <dbReference type="SAM" id="Phobius"/>
    </source>
</evidence>
<evidence type="ECO:0000313" key="10">
    <source>
        <dbReference type="Proteomes" id="UP000027100"/>
    </source>
</evidence>
<dbReference type="Gene3D" id="1.20.1530.20">
    <property type="match status" value="1"/>
</dbReference>
<evidence type="ECO:0000256" key="7">
    <source>
        <dbReference type="ARBA" id="ARBA00023136"/>
    </source>
</evidence>
<evidence type="ECO:0000256" key="6">
    <source>
        <dbReference type="ARBA" id="ARBA00022989"/>
    </source>
</evidence>
<dbReference type="InterPro" id="IPR038770">
    <property type="entry name" value="Na+/solute_symporter_sf"/>
</dbReference>
<keyword evidence="5 8" id="KW-0812">Transmembrane</keyword>
<evidence type="ECO:0000256" key="3">
    <source>
        <dbReference type="ARBA" id="ARBA00022448"/>
    </source>
</evidence>
<dbReference type="PANTHER" id="PTHR36838:SF4">
    <property type="entry name" value="AUXIN EFFLUX CARRIER FAMILY PROTEIN"/>
    <property type="match status" value="1"/>
</dbReference>
<name>A0A062VJU4_9PROT</name>
<evidence type="ECO:0000256" key="2">
    <source>
        <dbReference type="ARBA" id="ARBA00010145"/>
    </source>
</evidence>
<dbReference type="InterPro" id="IPR004776">
    <property type="entry name" value="Mem_transp_PIN-like"/>
</dbReference>
<dbReference type="STRING" id="1280954.HPO_03384"/>
<dbReference type="EMBL" id="ARYM01000003">
    <property type="protein sequence ID" value="KCZ99902.1"/>
    <property type="molecule type" value="Genomic_DNA"/>
</dbReference>
<feature type="transmembrane region" description="Helical" evidence="8">
    <location>
        <begin position="166"/>
        <end position="187"/>
    </location>
</feature>
<dbReference type="PANTHER" id="PTHR36838">
    <property type="entry name" value="AUXIN EFFLUX CARRIER FAMILY PROTEIN"/>
    <property type="match status" value="1"/>
</dbReference>
<keyword evidence="10" id="KW-1185">Reference proteome</keyword>
<comment type="similarity">
    <text evidence="2">Belongs to the auxin efflux carrier (TC 2.A.69) family.</text>
</comment>
<reference evidence="9 10" key="1">
    <citation type="journal article" date="2014" name="Antonie Van Leeuwenhoek">
        <title>Hyphomonas beringensis sp. nov. and Hyphomonas chukchiensis sp. nov., isolated from surface seawater of the Bering Sea and Chukchi Sea.</title>
        <authorList>
            <person name="Li C."/>
            <person name="Lai Q."/>
            <person name="Li G."/>
            <person name="Dong C."/>
            <person name="Wang J."/>
            <person name="Liao Y."/>
            <person name="Shao Z."/>
        </authorList>
    </citation>
    <scope>NUCLEOTIDE SEQUENCE [LARGE SCALE GENOMIC DNA]</scope>
    <source>
        <strain evidence="9 10">PS728</strain>
    </source>
</reference>
<dbReference type="PATRIC" id="fig|1280954.3.peg.691"/>
<comment type="caution">
    <text evidence="9">The sequence shown here is derived from an EMBL/GenBank/DDBJ whole genome shotgun (WGS) entry which is preliminary data.</text>
</comment>
<proteinExistence type="inferred from homology"/>
<dbReference type="eggNOG" id="COG0679">
    <property type="taxonomic scope" value="Bacteria"/>
</dbReference>
<gene>
    <name evidence="9" type="ORF">HPO_03384</name>
</gene>
<keyword evidence="7 8" id="KW-0472">Membrane</keyword>
<feature type="transmembrane region" description="Helical" evidence="8">
    <location>
        <begin position="34"/>
        <end position="53"/>
    </location>
</feature>
<dbReference type="GO" id="GO:0005886">
    <property type="term" value="C:plasma membrane"/>
    <property type="evidence" value="ECO:0007669"/>
    <property type="project" value="UniProtKB-SubCell"/>
</dbReference>
<dbReference type="OrthoDB" id="9805563at2"/>
<evidence type="ECO:0000256" key="4">
    <source>
        <dbReference type="ARBA" id="ARBA00022475"/>
    </source>
</evidence>
<feature type="transmembrane region" description="Helical" evidence="8">
    <location>
        <begin position="65"/>
        <end position="85"/>
    </location>
</feature>
<dbReference type="GO" id="GO:0055085">
    <property type="term" value="P:transmembrane transport"/>
    <property type="evidence" value="ECO:0007669"/>
    <property type="project" value="InterPro"/>
</dbReference>
<dbReference type="RefSeq" id="WP_035594478.1">
    <property type="nucleotide sequence ID" value="NZ_ARYM01000003.1"/>
</dbReference>
<evidence type="ECO:0000313" key="9">
    <source>
        <dbReference type="EMBL" id="KCZ99902.1"/>
    </source>
</evidence>
<keyword evidence="3" id="KW-0813">Transport</keyword>
<keyword evidence="4" id="KW-1003">Cell membrane</keyword>
<dbReference type="Pfam" id="PF03547">
    <property type="entry name" value="Mem_trans"/>
    <property type="match status" value="2"/>
</dbReference>
<comment type="subcellular location">
    <subcellularLocation>
        <location evidence="1">Cell membrane</location>
        <topology evidence="1">Multi-pass membrane protein</topology>
    </subcellularLocation>
</comment>
<evidence type="ECO:0000256" key="1">
    <source>
        <dbReference type="ARBA" id="ARBA00004651"/>
    </source>
</evidence>
<accession>A0A062VJU4</accession>
<feature type="transmembrane region" description="Helical" evidence="8">
    <location>
        <begin position="121"/>
        <end position="145"/>
    </location>
</feature>
<evidence type="ECO:0000256" key="5">
    <source>
        <dbReference type="ARBA" id="ARBA00022692"/>
    </source>
</evidence>
<feature type="transmembrane region" description="Helical" evidence="8">
    <location>
        <begin position="282"/>
        <end position="305"/>
    </location>
</feature>
<feature type="transmembrane region" description="Helical" evidence="8">
    <location>
        <begin position="193"/>
        <end position="215"/>
    </location>
</feature>
<keyword evidence="6 8" id="KW-1133">Transmembrane helix</keyword>
<dbReference type="Proteomes" id="UP000027100">
    <property type="component" value="Unassembled WGS sequence"/>
</dbReference>
<organism evidence="9 10">
    <name type="scientific">Hyphomonas polymorpha PS728</name>
    <dbReference type="NCBI Taxonomy" id="1280954"/>
    <lineage>
        <taxon>Bacteria</taxon>
        <taxon>Pseudomonadati</taxon>
        <taxon>Pseudomonadota</taxon>
        <taxon>Alphaproteobacteria</taxon>
        <taxon>Hyphomonadales</taxon>
        <taxon>Hyphomonadaceae</taxon>
        <taxon>Hyphomonas</taxon>
    </lineage>
</organism>